<protein>
    <submittedName>
        <fullName evidence="2">Uncharacterized protein</fullName>
    </submittedName>
</protein>
<gene>
    <name evidence="2" type="ORF">ABENE_00035</name>
</gene>
<evidence type="ECO:0000256" key="1">
    <source>
        <dbReference type="SAM" id="SignalP"/>
    </source>
</evidence>
<dbReference type="EMBL" id="AWGB01000001">
    <property type="protein sequence ID" value="ESQ94515.1"/>
    <property type="molecule type" value="Genomic_DNA"/>
</dbReference>
<feature type="signal peptide" evidence="1">
    <location>
        <begin position="1"/>
        <end position="19"/>
    </location>
</feature>
<evidence type="ECO:0000313" key="3">
    <source>
        <dbReference type="Proteomes" id="UP000017837"/>
    </source>
</evidence>
<accession>V4Q9H6</accession>
<feature type="chain" id="PRO_5004725646" evidence="1">
    <location>
        <begin position="20"/>
        <end position="175"/>
    </location>
</feature>
<dbReference type="PATRIC" id="fig|1121022.4.peg.7"/>
<comment type="caution">
    <text evidence="2">The sequence shown here is derived from an EMBL/GenBank/DDBJ whole genome shotgun (WGS) entry which is preliminary data.</text>
</comment>
<organism evidence="2 3">
    <name type="scientific">Asticcacaulis benevestitus DSM 16100 = ATCC BAA-896</name>
    <dbReference type="NCBI Taxonomy" id="1121022"/>
    <lineage>
        <taxon>Bacteria</taxon>
        <taxon>Pseudomonadati</taxon>
        <taxon>Pseudomonadota</taxon>
        <taxon>Alphaproteobacteria</taxon>
        <taxon>Caulobacterales</taxon>
        <taxon>Caulobacteraceae</taxon>
        <taxon>Asticcacaulis</taxon>
    </lineage>
</organism>
<sequence length="175" mass="19061">MKRLILLSAVTALASPAFAQEEDDFDPSTVRIADLIECKADVPTYNGVAFWMNSDEAPEHPLGMTKVESGNPFLSQYKLGAPIEVFGYKTQTVVFTNSGPMAVLDTPDAAAVAKALEVEPAYATETKFMGERIISETEESEGDFKWKTKVSLNVSNVDSHPGKTLAGCSYRIDME</sequence>
<dbReference type="AlphaFoldDB" id="V4Q9H6"/>
<dbReference type="Proteomes" id="UP000017837">
    <property type="component" value="Unassembled WGS sequence"/>
</dbReference>
<dbReference type="RefSeq" id="WP_018081265.1">
    <property type="nucleotide sequence ID" value="NZ_AQWM01000004.1"/>
</dbReference>
<evidence type="ECO:0000313" key="2">
    <source>
        <dbReference type="EMBL" id="ESQ94515.1"/>
    </source>
</evidence>
<reference evidence="2 3" key="1">
    <citation type="journal article" date="2014" name="Nature">
        <title>Sequential evolution of bacterial morphology by co-option of a developmental regulator.</title>
        <authorList>
            <person name="Jiang C."/>
            <person name="Brown P.J."/>
            <person name="Ducret A."/>
            <person name="Brun Y.V."/>
        </authorList>
    </citation>
    <scope>NUCLEOTIDE SEQUENCE [LARGE SCALE GENOMIC DNA]</scope>
    <source>
        <strain evidence="2 3">DSM 16100</strain>
    </source>
</reference>
<keyword evidence="1" id="KW-0732">Signal</keyword>
<proteinExistence type="predicted"/>
<dbReference type="eggNOG" id="ENOG5032RYC">
    <property type="taxonomic scope" value="Bacteria"/>
</dbReference>
<name>V4Q9H6_9CAUL</name>
<keyword evidence="3" id="KW-1185">Reference proteome</keyword>